<dbReference type="Proteomes" id="UP001057402">
    <property type="component" value="Chromosome 1"/>
</dbReference>
<evidence type="ECO:0000313" key="2">
    <source>
        <dbReference type="Proteomes" id="UP001057402"/>
    </source>
</evidence>
<keyword evidence="2" id="KW-1185">Reference proteome</keyword>
<comment type="caution">
    <text evidence="1">The sequence shown here is derived from an EMBL/GenBank/DDBJ whole genome shotgun (WGS) entry which is preliminary data.</text>
</comment>
<organism evidence="1 2">
    <name type="scientific">Melastoma candidum</name>
    <dbReference type="NCBI Taxonomy" id="119954"/>
    <lineage>
        <taxon>Eukaryota</taxon>
        <taxon>Viridiplantae</taxon>
        <taxon>Streptophyta</taxon>
        <taxon>Embryophyta</taxon>
        <taxon>Tracheophyta</taxon>
        <taxon>Spermatophyta</taxon>
        <taxon>Magnoliopsida</taxon>
        <taxon>eudicotyledons</taxon>
        <taxon>Gunneridae</taxon>
        <taxon>Pentapetalae</taxon>
        <taxon>rosids</taxon>
        <taxon>malvids</taxon>
        <taxon>Myrtales</taxon>
        <taxon>Melastomataceae</taxon>
        <taxon>Melastomatoideae</taxon>
        <taxon>Melastomateae</taxon>
        <taxon>Melastoma</taxon>
    </lineage>
</organism>
<reference evidence="2" key="1">
    <citation type="journal article" date="2023" name="Front. Plant Sci.">
        <title>Chromosomal-level genome assembly of Melastoma candidum provides insights into trichome evolution.</title>
        <authorList>
            <person name="Zhong Y."/>
            <person name="Wu W."/>
            <person name="Sun C."/>
            <person name="Zou P."/>
            <person name="Liu Y."/>
            <person name="Dai S."/>
            <person name="Zhou R."/>
        </authorList>
    </citation>
    <scope>NUCLEOTIDE SEQUENCE [LARGE SCALE GENOMIC DNA]</scope>
</reference>
<evidence type="ECO:0000313" key="1">
    <source>
        <dbReference type="EMBL" id="KAI4389325.1"/>
    </source>
</evidence>
<name>A0ACB9SD32_9MYRT</name>
<gene>
    <name evidence="1" type="ORF">MLD38_001561</name>
</gene>
<protein>
    <submittedName>
        <fullName evidence="1">Uncharacterized protein</fullName>
    </submittedName>
</protein>
<accession>A0ACB9SD32</accession>
<dbReference type="EMBL" id="CM042880">
    <property type="protein sequence ID" value="KAI4389325.1"/>
    <property type="molecule type" value="Genomic_DNA"/>
</dbReference>
<proteinExistence type="predicted"/>
<sequence length="487" mass="52901">MEPPPPAPAKLRLMCSYGGRVSTRPHNPKTPTYVGGETRIVTIDRATTGSTLASLTAHLSAALSIPSPFALKYLLPSTDLDSLISIVSDDDLVILLDELDRLMSSPSRLSRIRLFVFGEREEKEEAAVGEVEERRKVGSIRHPKTETWFSDALKGARLGCGGGEGGAESVVLETSSSFGSTSSSLSHSSLPALGCSAEESKGRSGMADASSRENSASSGISNLQTGGGPYNEGMVHAATFETQASPFGTYEVKSQVPYLGIEQGKTIQVPGYPLPQQYNQLRHVQYVPVGMPYGIENHPPMGMPHQQPYCPAYHVQPPPPDQPLHFYYPQNQPYPVYVVPVVPAPQVPYGLPMPGGSGGSATIDYGQPLLHPVNPMVNPQMWPLQAVPLVENKQKLEKLQPIPVETQPQPQSPPQPKPQPKPLISVEENNCYDDQFEDDPARFQIYKTQPLPAVLPTQYQTMAEATTLMLTEALTQLNTGKDKQQQS</sequence>